<name>A0ABX9TX17_9GAMM</name>
<accession>A0ABX9TX17</accession>
<dbReference type="InterPro" id="IPR034660">
    <property type="entry name" value="DinB/YfiT-like"/>
</dbReference>
<evidence type="ECO:0000313" key="3">
    <source>
        <dbReference type="EMBL" id="RLL21858.1"/>
    </source>
</evidence>
<keyword evidence="4" id="KW-1185">Reference proteome</keyword>
<proteinExistence type="inferred from homology"/>
<dbReference type="Pfam" id="PF05163">
    <property type="entry name" value="DinB"/>
    <property type="match status" value="1"/>
</dbReference>
<protein>
    <submittedName>
        <fullName evidence="3">Damage-inducible protein DinB</fullName>
    </submittedName>
</protein>
<evidence type="ECO:0000256" key="1">
    <source>
        <dbReference type="ARBA" id="ARBA00008635"/>
    </source>
</evidence>
<keyword evidence="2" id="KW-0479">Metal-binding</keyword>
<evidence type="ECO:0000313" key="4">
    <source>
        <dbReference type="Proteomes" id="UP000280271"/>
    </source>
</evidence>
<dbReference type="Proteomes" id="UP000280271">
    <property type="component" value="Unassembled WGS sequence"/>
</dbReference>
<sequence>MDIANFQLFARYNTWATKRLTECLDQISDEDFHKDNGLFFKSIFGTLNHLLLGEHILWFSRFSLGYSPKIALDSIIEKDRYVLTQTLVQKSFHWQAYLQHLDPVLLGQAFHYQSSTGQQISVPFGATLLHVFNHATHHRGQITAALTSMGYDCPELDMIYMLLEQTKYDLAE</sequence>
<reference evidence="3 4" key="1">
    <citation type="submission" date="2018-09" db="EMBL/GenBank/DDBJ databases">
        <title>The draft genome of Acinetobacter sp. strains.</title>
        <authorList>
            <person name="Qin J."/>
            <person name="Feng Y."/>
            <person name="Zong Z."/>
        </authorList>
    </citation>
    <scope>NUCLEOTIDE SEQUENCE [LARGE SCALE GENOMIC DNA]</scope>
    <source>
        <strain evidence="3 4">WCHAc060005</strain>
    </source>
</reference>
<dbReference type="PANTHER" id="PTHR37302">
    <property type="entry name" value="SLR1116 PROTEIN"/>
    <property type="match status" value="1"/>
</dbReference>
<comment type="caution">
    <text evidence="3">The sequence shown here is derived from an EMBL/GenBank/DDBJ whole genome shotgun (WGS) entry which is preliminary data.</text>
</comment>
<comment type="similarity">
    <text evidence="1">Belongs to the DinB family.</text>
</comment>
<evidence type="ECO:0000256" key="2">
    <source>
        <dbReference type="ARBA" id="ARBA00022723"/>
    </source>
</evidence>
<gene>
    <name evidence="3" type="ORF">D9K81_09220</name>
</gene>
<dbReference type="RefSeq" id="WP_120375733.1">
    <property type="nucleotide sequence ID" value="NZ_RCHC01000008.1"/>
</dbReference>
<dbReference type="PANTHER" id="PTHR37302:SF1">
    <property type="entry name" value="PROTEIN DINB"/>
    <property type="match status" value="1"/>
</dbReference>
<organism evidence="3 4">
    <name type="scientific">Acinetobacter chengduensis</name>
    <dbReference type="NCBI Taxonomy" id="2420890"/>
    <lineage>
        <taxon>Bacteria</taxon>
        <taxon>Pseudomonadati</taxon>
        <taxon>Pseudomonadota</taxon>
        <taxon>Gammaproteobacteria</taxon>
        <taxon>Moraxellales</taxon>
        <taxon>Moraxellaceae</taxon>
        <taxon>Acinetobacter</taxon>
    </lineage>
</organism>
<dbReference type="InterPro" id="IPR007837">
    <property type="entry name" value="DinB"/>
</dbReference>
<dbReference type="EMBL" id="RCHC01000008">
    <property type="protein sequence ID" value="RLL21858.1"/>
    <property type="molecule type" value="Genomic_DNA"/>
</dbReference>
<dbReference type="Gene3D" id="1.20.120.450">
    <property type="entry name" value="dinb family like domain"/>
    <property type="match status" value="1"/>
</dbReference>
<dbReference type="SUPFAM" id="SSF109854">
    <property type="entry name" value="DinB/YfiT-like putative metalloenzymes"/>
    <property type="match status" value="1"/>
</dbReference>